<feature type="compositionally biased region" description="Basic and acidic residues" evidence="1">
    <location>
        <begin position="364"/>
        <end position="374"/>
    </location>
</feature>
<reference evidence="3" key="1">
    <citation type="submission" date="2020-01" db="EMBL/GenBank/DDBJ databases">
        <authorList>
            <consortium name="DOE Joint Genome Institute"/>
            <person name="Haridas S."/>
            <person name="Albert R."/>
            <person name="Binder M."/>
            <person name="Bloem J."/>
            <person name="Labutti K."/>
            <person name="Salamov A."/>
            <person name="Andreopoulos B."/>
            <person name="Baker S.E."/>
            <person name="Barry K."/>
            <person name="Bills G."/>
            <person name="Bluhm B.H."/>
            <person name="Cannon C."/>
            <person name="Castanera R."/>
            <person name="Culley D.E."/>
            <person name="Daum C."/>
            <person name="Ezra D."/>
            <person name="Gonzalez J.B."/>
            <person name="Henrissat B."/>
            <person name="Kuo A."/>
            <person name="Liang C."/>
            <person name="Lipzen A."/>
            <person name="Lutzoni F."/>
            <person name="Magnuson J."/>
            <person name="Mondo S."/>
            <person name="Nolan M."/>
            <person name="Ohm R."/>
            <person name="Pangilinan J."/>
            <person name="Park H.-J."/>
            <person name="Ramirez L."/>
            <person name="Alfaro M."/>
            <person name="Sun H."/>
            <person name="Tritt A."/>
            <person name="Yoshinaga Y."/>
            <person name="Zwiers L.-H."/>
            <person name="Turgeon B.G."/>
            <person name="Goodwin S.B."/>
            <person name="Spatafora J.W."/>
            <person name="Crous P.W."/>
            <person name="Grigoriev I.V."/>
        </authorList>
    </citation>
    <scope>NUCLEOTIDE SEQUENCE</scope>
    <source>
        <strain evidence="3">IPT5</strain>
    </source>
</reference>
<sequence length="573" mass="62676">MAEVVGLLASVIQLAGAGLKLSQTLYQYAEGVATADRRLKDIAQDIKLTSLVIDELGNVFRQEETAKLISKSAVTTAEETMKECSAVFAEIDTTLVKSRKGKMGRLMLPFRDNKIELLRSHIDKLKSTLQLLMQVLVHAFQVSSNKLDREAEARQRDELRELLELQRKSTERYEDSLRNFSVSDSSTMLDDDHGEGKSIDETPIINPGIVAASAIASTITPETLAGCVQHVQSLLKHIETLQQALTQNTKGKDHSDDHQNLLGSYFRTRGHLDGVLLGGSTVAEPRSTRPRLTTNASALAPRPQSLKSTPGLGTPPNSIAPQPDVTLQDPTLDSYEYSSFVEDVDTIDISVPSHGSDDALDTQSGHERGPEHPDQPSLPSDSHGHSASLYSARHPIDIPSPVPVSTNLSHGGSSATFRIDIPKSPSNMPQSCQGYGCDEEVVVEVEDAYERGERRRRRRVASRVSERQRPSSHNSEQRGDYGLVHSIRIHKTSHEDLLPEISVQPSACETSPEGYPIVEKGRPRRSAAPTFGGEGPVGVPMSAEGSDSVDRRELGMDDVDVLLQRWTNVRGLS</sequence>
<evidence type="ECO:0000313" key="4">
    <source>
        <dbReference type="Proteomes" id="UP000799423"/>
    </source>
</evidence>
<feature type="compositionally biased region" description="Polar residues" evidence="1">
    <location>
        <begin position="424"/>
        <end position="433"/>
    </location>
</feature>
<feature type="compositionally biased region" description="Basic and acidic residues" evidence="1">
    <location>
        <begin position="464"/>
        <end position="479"/>
    </location>
</feature>
<evidence type="ECO:0000313" key="3">
    <source>
        <dbReference type="EMBL" id="KAF2845783.1"/>
    </source>
</evidence>
<feature type="region of interest" description="Disordered" evidence="1">
    <location>
        <begin position="449"/>
        <end position="480"/>
    </location>
</feature>
<protein>
    <recommendedName>
        <fullName evidence="5">Fungal N-terminal domain-containing protein</fullName>
    </recommendedName>
</protein>
<feature type="region of interest" description="Disordered" evidence="1">
    <location>
        <begin position="349"/>
        <end position="433"/>
    </location>
</feature>
<proteinExistence type="predicted"/>
<dbReference type="AlphaFoldDB" id="A0A6A7ARU6"/>
<dbReference type="EMBL" id="MU006342">
    <property type="protein sequence ID" value="KAF2845783.1"/>
    <property type="molecule type" value="Genomic_DNA"/>
</dbReference>
<evidence type="ECO:0000256" key="2">
    <source>
        <dbReference type="SAM" id="SignalP"/>
    </source>
</evidence>
<feature type="signal peptide" evidence="2">
    <location>
        <begin position="1"/>
        <end position="17"/>
    </location>
</feature>
<feature type="chain" id="PRO_5025533170" description="Fungal N-terminal domain-containing protein" evidence="2">
    <location>
        <begin position="18"/>
        <end position="573"/>
    </location>
</feature>
<dbReference type="OrthoDB" id="5431013at2759"/>
<dbReference type="PANTHER" id="PTHR36167">
    <property type="entry name" value="C2H2 FINGER DOMAIN TRANSCRIPTION FACTOR (EUROFUNG)-RELATED"/>
    <property type="match status" value="1"/>
</dbReference>
<accession>A0A6A7ARU6</accession>
<gene>
    <name evidence="3" type="ORF">T440DRAFT_472421</name>
</gene>
<name>A0A6A7ARU6_9PLEO</name>
<organism evidence="3 4">
    <name type="scientific">Plenodomus tracheiphilus IPT5</name>
    <dbReference type="NCBI Taxonomy" id="1408161"/>
    <lineage>
        <taxon>Eukaryota</taxon>
        <taxon>Fungi</taxon>
        <taxon>Dikarya</taxon>
        <taxon>Ascomycota</taxon>
        <taxon>Pezizomycotina</taxon>
        <taxon>Dothideomycetes</taxon>
        <taxon>Pleosporomycetidae</taxon>
        <taxon>Pleosporales</taxon>
        <taxon>Pleosporineae</taxon>
        <taxon>Leptosphaeriaceae</taxon>
        <taxon>Plenodomus</taxon>
    </lineage>
</organism>
<feature type="region of interest" description="Disordered" evidence="1">
    <location>
        <begin position="506"/>
        <end position="552"/>
    </location>
</feature>
<dbReference type="InterPro" id="IPR039327">
    <property type="entry name" value="CON7-like"/>
</dbReference>
<keyword evidence="2" id="KW-0732">Signal</keyword>
<dbReference type="PANTHER" id="PTHR36167:SF4">
    <property type="entry name" value="FUNGAL N-TERMINAL DOMAIN-CONTAINING PROTEIN"/>
    <property type="match status" value="1"/>
</dbReference>
<evidence type="ECO:0008006" key="5">
    <source>
        <dbReference type="Google" id="ProtNLM"/>
    </source>
</evidence>
<dbReference type="GO" id="GO:0006355">
    <property type="term" value="P:regulation of DNA-templated transcription"/>
    <property type="evidence" value="ECO:0007669"/>
    <property type="project" value="InterPro"/>
</dbReference>
<keyword evidence="4" id="KW-1185">Reference proteome</keyword>
<evidence type="ECO:0000256" key="1">
    <source>
        <dbReference type="SAM" id="MobiDB-lite"/>
    </source>
</evidence>
<dbReference type="Proteomes" id="UP000799423">
    <property type="component" value="Unassembled WGS sequence"/>
</dbReference>
<feature type="compositionally biased region" description="Polar residues" evidence="1">
    <location>
        <begin position="403"/>
        <end position="416"/>
    </location>
</feature>
<feature type="region of interest" description="Disordered" evidence="1">
    <location>
        <begin position="277"/>
        <end position="330"/>
    </location>
</feature>